<keyword evidence="9" id="KW-0472">Membrane</keyword>
<dbReference type="InterPro" id="IPR003593">
    <property type="entry name" value="AAA+_ATPase"/>
</dbReference>
<evidence type="ECO:0000256" key="2">
    <source>
        <dbReference type="ARBA" id="ARBA00005417"/>
    </source>
</evidence>
<evidence type="ECO:0000256" key="8">
    <source>
        <dbReference type="ARBA" id="ARBA00022967"/>
    </source>
</evidence>
<dbReference type="InterPro" id="IPR003439">
    <property type="entry name" value="ABC_transporter-like_ATP-bd"/>
</dbReference>
<keyword evidence="4" id="KW-1003">Cell membrane</keyword>
<sequence>MTSLLDVRDLTFHYADRAGAVRAVDKVSFSLPSGGSALGLVGESGSGKSSLALAIMRMLPTNVARYDGEIWLNGQELLGMADDRFRQEIRWRKLSLVPQGAQNGFNPVLRVGEQIIEPLMVSGTAGKQGASARALELLAYVGLPADVYDRYPHELSGGMKQRAMIAAALILDPPVVIMDEPTSALDASVQTQITNLLKRLKQDLNLAIIFITHDIALASDVCDELAVVYAGEIVEIGSADQVLLHPSHPYTQRLLASIPRLHADTTPQFIPGAPPDLREPPAGCRFHPRCPLAFEPCAQESPPAFEPAEGQVAKCWLFEDGQG</sequence>
<dbReference type="Pfam" id="PF08352">
    <property type="entry name" value="oligo_HPY"/>
    <property type="match status" value="1"/>
</dbReference>
<dbReference type="AlphaFoldDB" id="A0A6B0YZ15"/>
<name>A0A6B0YZ15_9CHLR</name>
<comment type="caution">
    <text evidence="11">The sequence shown here is derived from an EMBL/GenBank/DDBJ whole genome shotgun (WGS) entry which is preliminary data.</text>
</comment>
<dbReference type="CDD" id="cd03257">
    <property type="entry name" value="ABC_NikE_OppD_transporters"/>
    <property type="match status" value="1"/>
</dbReference>
<accession>A0A6B0YZ15</accession>
<dbReference type="NCBIfam" id="TIGR01727">
    <property type="entry name" value="oligo_HPY"/>
    <property type="match status" value="1"/>
</dbReference>
<comment type="subcellular location">
    <subcellularLocation>
        <location evidence="1">Cell membrane</location>
        <topology evidence="1">Peripheral membrane protein</topology>
    </subcellularLocation>
</comment>
<organism evidence="11">
    <name type="scientific">Caldilineaceae bacterium SB0664_bin_27</name>
    <dbReference type="NCBI Taxonomy" id="2605260"/>
    <lineage>
        <taxon>Bacteria</taxon>
        <taxon>Bacillati</taxon>
        <taxon>Chloroflexota</taxon>
        <taxon>Caldilineae</taxon>
        <taxon>Caldilineales</taxon>
        <taxon>Caldilineaceae</taxon>
    </lineage>
</organism>
<dbReference type="SMART" id="SM00382">
    <property type="entry name" value="AAA"/>
    <property type="match status" value="1"/>
</dbReference>
<dbReference type="InterPro" id="IPR027417">
    <property type="entry name" value="P-loop_NTPase"/>
</dbReference>
<evidence type="ECO:0000313" key="11">
    <source>
        <dbReference type="EMBL" id="MXY94658.1"/>
    </source>
</evidence>
<evidence type="ECO:0000256" key="9">
    <source>
        <dbReference type="ARBA" id="ARBA00023136"/>
    </source>
</evidence>
<dbReference type="GO" id="GO:0005524">
    <property type="term" value="F:ATP binding"/>
    <property type="evidence" value="ECO:0007669"/>
    <property type="project" value="UniProtKB-KW"/>
</dbReference>
<dbReference type="PROSITE" id="PS00211">
    <property type="entry name" value="ABC_TRANSPORTER_1"/>
    <property type="match status" value="1"/>
</dbReference>
<dbReference type="PROSITE" id="PS50893">
    <property type="entry name" value="ABC_TRANSPORTER_2"/>
    <property type="match status" value="1"/>
</dbReference>
<keyword evidence="7 11" id="KW-0067">ATP-binding</keyword>
<dbReference type="PANTHER" id="PTHR43297">
    <property type="entry name" value="OLIGOPEPTIDE TRANSPORT ATP-BINDING PROTEIN APPD"/>
    <property type="match status" value="1"/>
</dbReference>
<dbReference type="InterPro" id="IPR050388">
    <property type="entry name" value="ABC_Ni/Peptide_Import"/>
</dbReference>
<keyword evidence="8" id="KW-1278">Translocase</keyword>
<dbReference type="SUPFAM" id="SSF52540">
    <property type="entry name" value="P-loop containing nucleoside triphosphate hydrolases"/>
    <property type="match status" value="1"/>
</dbReference>
<dbReference type="GO" id="GO:0015833">
    <property type="term" value="P:peptide transport"/>
    <property type="evidence" value="ECO:0007669"/>
    <property type="project" value="InterPro"/>
</dbReference>
<dbReference type="GO" id="GO:0005886">
    <property type="term" value="C:plasma membrane"/>
    <property type="evidence" value="ECO:0007669"/>
    <property type="project" value="UniProtKB-SubCell"/>
</dbReference>
<dbReference type="EMBL" id="VXRG01000121">
    <property type="protein sequence ID" value="MXY94658.1"/>
    <property type="molecule type" value="Genomic_DNA"/>
</dbReference>
<proteinExistence type="inferred from homology"/>
<dbReference type="InterPro" id="IPR013563">
    <property type="entry name" value="Oligopep_ABC_C"/>
</dbReference>
<dbReference type="FunFam" id="3.40.50.300:FF:000016">
    <property type="entry name" value="Oligopeptide ABC transporter ATP-binding component"/>
    <property type="match status" value="1"/>
</dbReference>
<keyword evidence="5" id="KW-0997">Cell inner membrane</keyword>
<evidence type="ECO:0000256" key="1">
    <source>
        <dbReference type="ARBA" id="ARBA00004202"/>
    </source>
</evidence>
<evidence type="ECO:0000256" key="7">
    <source>
        <dbReference type="ARBA" id="ARBA00022840"/>
    </source>
</evidence>
<reference evidence="11" key="1">
    <citation type="submission" date="2019-09" db="EMBL/GenBank/DDBJ databases">
        <title>Characterisation of the sponge microbiome using genome-centric metagenomics.</title>
        <authorList>
            <person name="Engelberts J.P."/>
            <person name="Robbins S.J."/>
            <person name="De Goeij J.M."/>
            <person name="Aranda M."/>
            <person name="Bell S.C."/>
            <person name="Webster N.S."/>
        </authorList>
    </citation>
    <scope>NUCLEOTIDE SEQUENCE</scope>
    <source>
        <strain evidence="11">SB0664_bin_27</strain>
    </source>
</reference>
<dbReference type="Pfam" id="PF00005">
    <property type="entry name" value="ABC_tran"/>
    <property type="match status" value="1"/>
</dbReference>
<dbReference type="GO" id="GO:0016887">
    <property type="term" value="F:ATP hydrolysis activity"/>
    <property type="evidence" value="ECO:0007669"/>
    <property type="project" value="InterPro"/>
</dbReference>
<evidence type="ECO:0000256" key="3">
    <source>
        <dbReference type="ARBA" id="ARBA00022448"/>
    </source>
</evidence>
<evidence type="ECO:0000259" key="10">
    <source>
        <dbReference type="PROSITE" id="PS50893"/>
    </source>
</evidence>
<evidence type="ECO:0000256" key="6">
    <source>
        <dbReference type="ARBA" id="ARBA00022741"/>
    </source>
</evidence>
<feature type="domain" description="ABC transporter" evidence="10">
    <location>
        <begin position="5"/>
        <end position="255"/>
    </location>
</feature>
<dbReference type="Gene3D" id="3.40.50.300">
    <property type="entry name" value="P-loop containing nucleotide triphosphate hydrolases"/>
    <property type="match status" value="1"/>
</dbReference>
<protein>
    <submittedName>
        <fullName evidence="11">ABC transporter ATP-binding protein</fullName>
    </submittedName>
</protein>
<dbReference type="PANTHER" id="PTHR43297:SF14">
    <property type="entry name" value="ATPASE AAA-TYPE CORE DOMAIN-CONTAINING PROTEIN"/>
    <property type="match status" value="1"/>
</dbReference>
<gene>
    <name evidence="11" type="ORF">F4Y42_14545</name>
</gene>
<evidence type="ECO:0000256" key="4">
    <source>
        <dbReference type="ARBA" id="ARBA00022475"/>
    </source>
</evidence>
<comment type="similarity">
    <text evidence="2">Belongs to the ABC transporter superfamily.</text>
</comment>
<keyword evidence="6" id="KW-0547">Nucleotide-binding</keyword>
<keyword evidence="3" id="KW-0813">Transport</keyword>
<dbReference type="InterPro" id="IPR017871">
    <property type="entry name" value="ABC_transporter-like_CS"/>
</dbReference>
<evidence type="ECO:0000256" key="5">
    <source>
        <dbReference type="ARBA" id="ARBA00022519"/>
    </source>
</evidence>